<dbReference type="InterPro" id="IPR011006">
    <property type="entry name" value="CheY-like_superfamily"/>
</dbReference>
<name>A0A9Q9FH65_9FIRM</name>
<dbReference type="SUPFAM" id="SSF46894">
    <property type="entry name" value="C-terminal effector domain of the bipartite response regulators"/>
    <property type="match status" value="1"/>
</dbReference>
<evidence type="ECO:0000313" key="10">
    <source>
        <dbReference type="Proteomes" id="UP001058016"/>
    </source>
</evidence>
<dbReference type="GO" id="GO:0006355">
    <property type="term" value="P:regulation of DNA-templated transcription"/>
    <property type="evidence" value="ECO:0007669"/>
    <property type="project" value="InterPro"/>
</dbReference>
<dbReference type="SMART" id="SM00448">
    <property type="entry name" value="REC"/>
    <property type="match status" value="1"/>
</dbReference>
<feature type="modified residue" description="4-aspartylphosphate" evidence="4">
    <location>
        <position position="53"/>
    </location>
</feature>
<feature type="domain" description="Response regulatory" evidence="6">
    <location>
        <begin position="4"/>
        <end position="119"/>
    </location>
</feature>
<dbReference type="Proteomes" id="UP001058016">
    <property type="component" value="Chromosome"/>
</dbReference>
<evidence type="ECO:0000256" key="3">
    <source>
        <dbReference type="ARBA" id="ARBA00023163"/>
    </source>
</evidence>
<keyword evidence="4" id="KW-0597">Phosphoprotein</keyword>
<dbReference type="PANTHER" id="PTHR48111">
    <property type="entry name" value="REGULATOR OF RPOS"/>
    <property type="match status" value="1"/>
</dbReference>
<dbReference type="Pfam" id="PF00486">
    <property type="entry name" value="Trans_reg_C"/>
    <property type="match status" value="1"/>
</dbReference>
<dbReference type="SMART" id="SM00862">
    <property type="entry name" value="Trans_reg_C"/>
    <property type="match status" value="1"/>
</dbReference>
<reference evidence="9 10" key="1">
    <citation type="submission" date="2021-03" db="EMBL/GenBank/DDBJ databases">
        <title>Comparative Genomics and Metabolomics in the genus Turicibacter.</title>
        <authorList>
            <person name="Maki J."/>
            <person name="Looft T."/>
        </authorList>
    </citation>
    <scope>NUCLEOTIDE SEQUENCE</scope>
    <source>
        <strain evidence="9">ISU324</strain>
        <strain evidence="8 10">MMM721</strain>
    </source>
</reference>
<dbReference type="EMBL" id="CP071250">
    <property type="protein sequence ID" value="UUF09641.1"/>
    <property type="molecule type" value="Genomic_DNA"/>
</dbReference>
<feature type="domain" description="OmpR/PhoB-type" evidence="7">
    <location>
        <begin position="129"/>
        <end position="229"/>
    </location>
</feature>
<dbReference type="PROSITE" id="PS51755">
    <property type="entry name" value="OMPR_PHOB"/>
    <property type="match status" value="1"/>
</dbReference>
<dbReference type="InterPro" id="IPR039420">
    <property type="entry name" value="WalR-like"/>
</dbReference>
<keyword evidence="10" id="KW-1185">Reference proteome</keyword>
<dbReference type="Gene3D" id="1.10.10.10">
    <property type="entry name" value="Winged helix-like DNA-binding domain superfamily/Winged helix DNA-binding domain"/>
    <property type="match status" value="1"/>
</dbReference>
<dbReference type="InterPro" id="IPR016032">
    <property type="entry name" value="Sig_transdc_resp-reg_C-effctor"/>
</dbReference>
<protein>
    <submittedName>
        <fullName evidence="9">Response regulator transcription factor</fullName>
    </submittedName>
</protein>
<dbReference type="InterPro" id="IPR036388">
    <property type="entry name" value="WH-like_DNA-bd_sf"/>
</dbReference>
<keyword evidence="2 5" id="KW-0238">DNA-binding</keyword>
<gene>
    <name evidence="8" type="ORF">J0J69_11770</name>
    <name evidence="9" type="ORF">J0J70_02170</name>
</gene>
<dbReference type="GO" id="GO:0000976">
    <property type="term" value="F:transcription cis-regulatory region binding"/>
    <property type="evidence" value="ECO:0007669"/>
    <property type="project" value="TreeGrafter"/>
</dbReference>
<dbReference type="GO" id="GO:0032993">
    <property type="term" value="C:protein-DNA complex"/>
    <property type="evidence" value="ECO:0007669"/>
    <property type="project" value="TreeGrafter"/>
</dbReference>
<evidence type="ECO:0000259" key="7">
    <source>
        <dbReference type="PROSITE" id="PS51755"/>
    </source>
</evidence>
<dbReference type="CDD" id="cd17574">
    <property type="entry name" value="REC_OmpR"/>
    <property type="match status" value="1"/>
</dbReference>
<dbReference type="InterPro" id="IPR001789">
    <property type="entry name" value="Sig_transdc_resp-reg_receiver"/>
</dbReference>
<keyword evidence="1" id="KW-0805">Transcription regulation</keyword>
<evidence type="ECO:0000256" key="2">
    <source>
        <dbReference type="ARBA" id="ARBA00023125"/>
    </source>
</evidence>
<dbReference type="CDD" id="cd00383">
    <property type="entry name" value="trans_reg_C"/>
    <property type="match status" value="1"/>
</dbReference>
<dbReference type="Pfam" id="PF00072">
    <property type="entry name" value="Response_reg"/>
    <property type="match status" value="1"/>
</dbReference>
<dbReference type="GO" id="GO:0000156">
    <property type="term" value="F:phosphorelay response regulator activity"/>
    <property type="evidence" value="ECO:0007669"/>
    <property type="project" value="TreeGrafter"/>
</dbReference>
<evidence type="ECO:0000256" key="4">
    <source>
        <dbReference type="PROSITE-ProRule" id="PRU00169"/>
    </source>
</evidence>
<evidence type="ECO:0000259" key="6">
    <source>
        <dbReference type="PROSITE" id="PS50110"/>
    </source>
</evidence>
<proteinExistence type="predicted"/>
<dbReference type="Proteomes" id="UP001058072">
    <property type="component" value="Chromosome"/>
</dbReference>
<dbReference type="Gene3D" id="3.40.50.2300">
    <property type="match status" value="1"/>
</dbReference>
<evidence type="ECO:0000313" key="9">
    <source>
        <dbReference type="EMBL" id="UUF09641.1"/>
    </source>
</evidence>
<dbReference type="PROSITE" id="PS50110">
    <property type="entry name" value="RESPONSE_REGULATORY"/>
    <property type="match status" value="1"/>
</dbReference>
<sequence>MLMEILLIEDDSSIIMGLSFALKQEGFQVQSVGTVKEAKALLNQKTFDLLLLDVGLPDGDGYEVCQFLKSSNATQTPVIFLTACDAEVNIVMGLELGADDYITKPFGIRELIARIKSVLRRSGKTQAQPSSLTFGNVSLDLAKAKVYKHSKEVLLTALEYRLFLILVHHKNQVLSRVQLLDSIWDVAGDFVNDNTLTVYIKRLREKLEDNPQKPTLIQTVRGLGYKLEVKE</sequence>
<keyword evidence="3" id="KW-0804">Transcription</keyword>
<evidence type="ECO:0000256" key="1">
    <source>
        <dbReference type="ARBA" id="ARBA00023015"/>
    </source>
</evidence>
<dbReference type="EMBL" id="CP071249">
    <property type="protein sequence ID" value="UUF07316.1"/>
    <property type="molecule type" value="Genomic_DNA"/>
</dbReference>
<accession>A0A9Q9FH65</accession>
<evidence type="ECO:0000256" key="5">
    <source>
        <dbReference type="PROSITE-ProRule" id="PRU01091"/>
    </source>
</evidence>
<organism evidence="9 11">
    <name type="scientific">Turicibacter bilis</name>
    <dbReference type="NCBI Taxonomy" id="2735723"/>
    <lineage>
        <taxon>Bacteria</taxon>
        <taxon>Bacillati</taxon>
        <taxon>Bacillota</taxon>
        <taxon>Erysipelotrichia</taxon>
        <taxon>Erysipelotrichales</taxon>
        <taxon>Turicibacteraceae</taxon>
        <taxon>Turicibacter</taxon>
    </lineage>
</organism>
<evidence type="ECO:0000313" key="8">
    <source>
        <dbReference type="EMBL" id="UUF07316.1"/>
    </source>
</evidence>
<dbReference type="InterPro" id="IPR001867">
    <property type="entry name" value="OmpR/PhoB-type_DNA-bd"/>
</dbReference>
<evidence type="ECO:0000313" key="11">
    <source>
        <dbReference type="Proteomes" id="UP001058072"/>
    </source>
</evidence>
<feature type="DNA-binding region" description="OmpR/PhoB-type" evidence="5">
    <location>
        <begin position="129"/>
        <end position="229"/>
    </location>
</feature>
<dbReference type="PANTHER" id="PTHR48111:SF73">
    <property type="entry name" value="ALKALINE PHOSPHATASE SYNTHESIS TRANSCRIPTIONAL REGULATORY PROTEIN PHOP"/>
    <property type="match status" value="1"/>
</dbReference>
<dbReference type="Gene3D" id="6.10.250.690">
    <property type="match status" value="1"/>
</dbReference>
<dbReference type="AlphaFoldDB" id="A0A9Q9FH65"/>
<dbReference type="SUPFAM" id="SSF52172">
    <property type="entry name" value="CheY-like"/>
    <property type="match status" value="1"/>
</dbReference>
<dbReference type="GO" id="GO:0005829">
    <property type="term" value="C:cytosol"/>
    <property type="evidence" value="ECO:0007669"/>
    <property type="project" value="TreeGrafter"/>
</dbReference>